<dbReference type="PANTHER" id="PTHR46586:SF3">
    <property type="entry name" value="ANKYRIN REPEAT-CONTAINING PROTEIN"/>
    <property type="match status" value="1"/>
</dbReference>
<reference evidence="2" key="1">
    <citation type="submission" date="2010-06" db="EMBL/GenBank/DDBJ databases">
        <authorList>
            <person name="Jiang H."/>
            <person name="Abraham K."/>
            <person name="Ali S."/>
            <person name="Alsbrooks S.L."/>
            <person name="Anim B.N."/>
            <person name="Anosike U.S."/>
            <person name="Attaway T."/>
            <person name="Bandaranaike D.P."/>
            <person name="Battles P.K."/>
            <person name="Bell S.N."/>
            <person name="Bell A.V."/>
            <person name="Beltran B."/>
            <person name="Bickham C."/>
            <person name="Bustamante Y."/>
            <person name="Caleb T."/>
            <person name="Canada A."/>
            <person name="Cardenas V."/>
            <person name="Carter K."/>
            <person name="Chacko J."/>
            <person name="Chandrabose M.N."/>
            <person name="Chavez D."/>
            <person name="Chavez A."/>
            <person name="Chen L."/>
            <person name="Chu H.-S."/>
            <person name="Claassen K.J."/>
            <person name="Cockrell R."/>
            <person name="Collins M."/>
            <person name="Cooper J.A."/>
            <person name="Cree A."/>
            <person name="Curry S.M."/>
            <person name="Da Y."/>
            <person name="Dao M.D."/>
            <person name="Das B."/>
            <person name="Davila M.-L."/>
            <person name="Davy-Carroll L."/>
            <person name="Denson S."/>
            <person name="Dinh H."/>
            <person name="Ebong V.E."/>
            <person name="Edwards J.R."/>
            <person name="Egan A."/>
            <person name="El-Daye J."/>
            <person name="Escobedo L."/>
            <person name="Fernandez S."/>
            <person name="Fernando P.R."/>
            <person name="Flagg N."/>
            <person name="Forbes L.D."/>
            <person name="Fowler R.G."/>
            <person name="Fu Q."/>
            <person name="Gabisi R.A."/>
            <person name="Ganer J."/>
            <person name="Garbino Pronczuk A."/>
            <person name="Garcia R.M."/>
            <person name="Garner T."/>
            <person name="Garrett T.E."/>
            <person name="Gonzalez D.A."/>
            <person name="Hamid H."/>
            <person name="Hawkins E.S."/>
            <person name="Hirani K."/>
            <person name="Hogues M.E."/>
            <person name="Hollins B."/>
            <person name="Hsiao C.-H."/>
            <person name="Jabil R."/>
            <person name="James M.L."/>
            <person name="Jhangiani S.N."/>
            <person name="Johnson B."/>
            <person name="Johnson Q."/>
            <person name="Joshi V."/>
            <person name="Kalu J.B."/>
            <person name="Kam C."/>
            <person name="Kashfia A."/>
            <person name="Keebler J."/>
            <person name="Kisamo H."/>
            <person name="Kovar C.L."/>
            <person name="Lago L.A."/>
            <person name="Lai C.-Y."/>
            <person name="Laidlaw J."/>
            <person name="Lara F."/>
            <person name="Le T.-K."/>
            <person name="Lee S.L."/>
            <person name="Legall F.H."/>
            <person name="Lemon S.J."/>
            <person name="Lewis L.R."/>
            <person name="Li B."/>
            <person name="Liu Y."/>
            <person name="Liu Y.-S."/>
            <person name="Lopez J."/>
            <person name="Lozado R.J."/>
            <person name="Lu J."/>
            <person name="Madu R.C."/>
            <person name="Maheshwari M."/>
            <person name="Maheshwari R."/>
            <person name="Malloy K."/>
            <person name="Martinez E."/>
            <person name="Mathew T."/>
            <person name="Mercado I.C."/>
            <person name="Mercado C."/>
            <person name="Meyer B."/>
            <person name="Montgomery K."/>
            <person name="Morgan M.B."/>
            <person name="Munidasa M."/>
            <person name="Nazareth L.V."/>
            <person name="Nelson J."/>
            <person name="Ng B.M."/>
            <person name="Nguyen N.B."/>
            <person name="Nguyen P.Q."/>
            <person name="Nguyen T."/>
            <person name="Obregon M."/>
            <person name="Okwuonu G.O."/>
            <person name="Onwere C.G."/>
            <person name="Orozco G."/>
            <person name="Parra A."/>
            <person name="Patel S."/>
            <person name="Patil S."/>
            <person name="Perez A."/>
            <person name="Perez Y."/>
            <person name="Pham C."/>
            <person name="Primus E.L."/>
            <person name="Pu L.-L."/>
            <person name="Puazo M."/>
            <person name="Qin X."/>
            <person name="Quiroz J.B."/>
            <person name="Reese J."/>
            <person name="Richards S."/>
            <person name="Rives C.M."/>
            <person name="Robberts R."/>
            <person name="Ruiz S.J."/>
            <person name="Ruiz M.J."/>
            <person name="Santibanez J."/>
            <person name="Schneider B.W."/>
            <person name="Sisson I."/>
            <person name="Smith M."/>
            <person name="Sodergren E."/>
            <person name="Song X.-Z."/>
            <person name="Song B.B."/>
            <person name="Summersgill H."/>
            <person name="Thelus R."/>
            <person name="Thornton R.D."/>
            <person name="Trejos Z.Y."/>
            <person name="Usmani K."/>
            <person name="Vattathil S."/>
            <person name="Villasana D."/>
            <person name="Walker D.L."/>
            <person name="Wang S."/>
            <person name="Wang K."/>
            <person name="White C.S."/>
            <person name="Williams A.C."/>
            <person name="Williamson J."/>
            <person name="Wilson K."/>
            <person name="Woghiren I.O."/>
            <person name="Woodworth J.R."/>
            <person name="Worley K.C."/>
            <person name="Wright R.A."/>
            <person name="Wu W."/>
            <person name="Young L."/>
            <person name="Zhang L."/>
            <person name="Zhang J."/>
            <person name="Zhu Y."/>
            <person name="Muzny D.M."/>
            <person name="Weinstock G."/>
            <person name="Gibbs R.A."/>
        </authorList>
    </citation>
    <scope>NUCLEOTIDE SEQUENCE [LARGE SCALE GENOMIC DNA]</scope>
    <source>
        <strain evidence="2">LSR1</strain>
    </source>
</reference>
<dbReference type="AlphaFoldDB" id="A0A8R2H5S3"/>
<dbReference type="Proteomes" id="UP000007819">
    <property type="component" value="Chromosome A3"/>
</dbReference>
<accession>A0A8R2H5S3</accession>
<proteinExistence type="predicted"/>
<name>A0A8R2H5S3_ACYPI</name>
<evidence type="ECO:0000313" key="1">
    <source>
        <dbReference type="EnsemblMetazoa" id="XP_016656834.1"/>
    </source>
</evidence>
<dbReference type="Gene3D" id="1.25.40.20">
    <property type="entry name" value="Ankyrin repeat-containing domain"/>
    <property type="match status" value="1"/>
</dbReference>
<reference evidence="1" key="2">
    <citation type="submission" date="2022-06" db="UniProtKB">
        <authorList>
            <consortium name="EnsemblMetazoa"/>
        </authorList>
    </citation>
    <scope>IDENTIFICATION</scope>
</reference>
<keyword evidence="2" id="KW-1185">Reference proteome</keyword>
<dbReference type="PANTHER" id="PTHR46586">
    <property type="entry name" value="ANKYRIN REPEAT-CONTAINING PROTEIN"/>
    <property type="match status" value="1"/>
</dbReference>
<protein>
    <submittedName>
        <fullName evidence="1">Uncharacterized protein</fullName>
    </submittedName>
</protein>
<dbReference type="RefSeq" id="XP_016656834.1">
    <property type="nucleotide sequence ID" value="XM_016801345.1"/>
</dbReference>
<dbReference type="OrthoDB" id="6607893at2759"/>
<dbReference type="GeneID" id="103308152"/>
<dbReference type="SUPFAM" id="SSF48403">
    <property type="entry name" value="Ankyrin repeat"/>
    <property type="match status" value="1"/>
</dbReference>
<dbReference type="InterPro" id="IPR036770">
    <property type="entry name" value="Ankyrin_rpt-contain_sf"/>
</dbReference>
<sequence>MYPLPSLAKMAYYACNNIERDKFDLLDTPDVSVRNCCEALFELFKVDKKQDEHNDRRTMFRRSRFAINDDTFKHICEKAAFNGHIGCLKLAHEIGVPWDTVPGWTGFRGKACDLAAGSGNLECLRYASVNGCRWDGDTCSSAASNGHLECLKYARENGCPWYSRTCSSAASNGHLECLKYARENGCPWDKRTCMNAAYHDQFECLVYAYEGGCKWEVSTFCFRSRYSQSICAEYAREIRSRERFVSSTIEFK</sequence>
<evidence type="ECO:0000313" key="2">
    <source>
        <dbReference type="Proteomes" id="UP000007819"/>
    </source>
</evidence>
<dbReference type="EnsemblMetazoa" id="XM_016801345.1">
    <property type="protein sequence ID" value="XP_016656834.1"/>
    <property type="gene ID" value="LOC103308152"/>
</dbReference>
<organism evidence="1 2">
    <name type="scientific">Acyrthosiphon pisum</name>
    <name type="common">Pea aphid</name>
    <dbReference type="NCBI Taxonomy" id="7029"/>
    <lineage>
        <taxon>Eukaryota</taxon>
        <taxon>Metazoa</taxon>
        <taxon>Ecdysozoa</taxon>
        <taxon>Arthropoda</taxon>
        <taxon>Hexapoda</taxon>
        <taxon>Insecta</taxon>
        <taxon>Pterygota</taxon>
        <taxon>Neoptera</taxon>
        <taxon>Paraneoptera</taxon>
        <taxon>Hemiptera</taxon>
        <taxon>Sternorrhyncha</taxon>
        <taxon>Aphidomorpha</taxon>
        <taxon>Aphidoidea</taxon>
        <taxon>Aphididae</taxon>
        <taxon>Macrosiphini</taxon>
        <taxon>Acyrthosiphon</taxon>
    </lineage>
</organism>
<dbReference type="InterPro" id="IPR052050">
    <property type="entry name" value="SecEffector_AnkRepeat"/>
</dbReference>